<name>A0A1U7H1M7_9CYAN</name>
<evidence type="ECO:0000313" key="2">
    <source>
        <dbReference type="Proteomes" id="UP000186391"/>
    </source>
</evidence>
<comment type="caution">
    <text evidence="1">The sequence shown here is derived from an EMBL/GenBank/DDBJ whole genome shotgun (WGS) entry which is preliminary data.</text>
</comment>
<gene>
    <name evidence="1" type="ORF">NIES592_08210</name>
</gene>
<protein>
    <submittedName>
        <fullName evidence="1">Uncharacterized protein</fullName>
    </submittedName>
</protein>
<accession>A0A1U7H1M7</accession>
<organism evidence="1 2">
    <name type="scientific">Fischerella major NIES-592</name>
    <dbReference type="NCBI Taxonomy" id="210994"/>
    <lineage>
        <taxon>Bacteria</taxon>
        <taxon>Bacillati</taxon>
        <taxon>Cyanobacteriota</taxon>
        <taxon>Cyanophyceae</taxon>
        <taxon>Nostocales</taxon>
        <taxon>Hapalosiphonaceae</taxon>
        <taxon>Fischerella</taxon>
    </lineage>
</organism>
<proteinExistence type="predicted"/>
<dbReference type="AlphaFoldDB" id="A0A1U7H1M7"/>
<evidence type="ECO:0000313" key="1">
    <source>
        <dbReference type="EMBL" id="OKH14851.1"/>
    </source>
</evidence>
<dbReference type="Proteomes" id="UP000186391">
    <property type="component" value="Unassembled WGS sequence"/>
</dbReference>
<keyword evidence="2" id="KW-1185">Reference proteome</keyword>
<dbReference type="RefSeq" id="WP_073555447.1">
    <property type="nucleotide sequence ID" value="NZ_MRCA01000003.1"/>
</dbReference>
<reference evidence="1 2" key="1">
    <citation type="submission" date="2016-11" db="EMBL/GenBank/DDBJ databases">
        <title>Draft Genome Sequences of Nine Cyanobacterial Strains from Diverse Habitats.</title>
        <authorList>
            <person name="Zhu T."/>
            <person name="Hou S."/>
            <person name="Lu X."/>
            <person name="Hess W.R."/>
        </authorList>
    </citation>
    <scope>NUCLEOTIDE SEQUENCE [LARGE SCALE GENOMIC DNA]</scope>
    <source>
        <strain evidence="1 2">NIES-592</strain>
    </source>
</reference>
<dbReference type="EMBL" id="MRCA01000003">
    <property type="protein sequence ID" value="OKH14851.1"/>
    <property type="molecule type" value="Genomic_DNA"/>
</dbReference>
<sequence length="134" mass="14966">MSCCKPFEPNIKITFTLPLVGQFTTDSETGNPVQVTVPYEVEAWLEGNNAVKPEPGSNPNMVMLRGYSVNPRILPSEIICKQSEARAVYIDPLTGNQHQGKFTLKPRFDSNRPRVAKALARRIGTEIEGTFEWS</sequence>